<sequence length="124" mass="13155">MGSTNRLQSAGSLSLSTSNSAIPLRLAVALVASSPAAVESSQPGYDTAGVTWQPPLRRCPSVVAPQTCRSRPLLEARRLGVAVRSAAPKRAEVKIMGADWSRFGAEKIGVCKSFSHFAKVEEEM</sequence>
<accession>A0ABD1I6V2</accession>
<dbReference type="EMBL" id="JBEAFC010000003">
    <property type="protein sequence ID" value="KAL1564457.1"/>
    <property type="molecule type" value="Genomic_DNA"/>
</dbReference>
<protein>
    <submittedName>
        <fullName evidence="1">Uncharacterized protein</fullName>
    </submittedName>
</protein>
<comment type="caution">
    <text evidence="1">The sequence shown here is derived from an EMBL/GenBank/DDBJ whole genome shotgun (WGS) entry which is preliminary data.</text>
</comment>
<reference evidence="1 2" key="1">
    <citation type="submission" date="2024-06" db="EMBL/GenBank/DDBJ databases">
        <title>A chromosome level genome sequence of Diviner's sage (Salvia divinorum).</title>
        <authorList>
            <person name="Ford S.A."/>
            <person name="Ro D.-K."/>
            <person name="Ness R.W."/>
            <person name="Phillips M.A."/>
        </authorList>
    </citation>
    <scope>NUCLEOTIDE SEQUENCE [LARGE SCALE GENOMIC DNA]</scope>
    <source>
        <strain evidence="1">SAF-2024a</strain>
        <tissue evidence="1">Leaf</tissue>
    </source>
</reference>
<keyword evidence="2" id="KW-1185">Reference proteome</keyword>
<evidence type="ECO:0000313" key="2">
    <source>
        <dbReference type="Proteomes" id="UP001567538"/>
    </source>
</evidence>
<evidence type="ECO:0000313" key="1">
    <source>
        <dbReference type="EMBL" id="KAL1564457.1"/>
    </source>
</evidence>
<gene>
    <name evidence="1" type="ORF">AAHA92_06797</name>
</gene>
<dbReference type="AlphaFoldDB" id="A0ABD1I6V2"/>
<proteinExistence type="predicted"/>
<name>A0ABD1I6V2_SALDI</name>
<dbReference type="Proteomes" id="UP001567538">
    <property type="component" value="Unassembled WGS sequence"/>
</dbReference>
<organism evidence="1 2">
    <name type="scientific">Salvia divinorum</name>
    <name type="common">Maria pastora</name>
    <name type="synonym">Diviner's sage</name>
    <dbReference type="NCBI Taxonomy" id="28513"/>
    <lineage>
        <taxon>Eukaryota</taxon>
        <taxon>Viridiplantae</taxon>
        <taxon>Streptophyta</taxon>
        <taxon>Embryophyta</taxon>
        <taxon>Tracheophyta</taxon>
        <taxon>Spermatophyta</taxon>
        <taxon>Magnoliopsida</taxon>
        <taxon>eudicotyledons</taxon>
        <taxon>Gunneridae</taxon>
        <taxon>Pentapetalae</taxon>
        <taxon>asterids</taxon>
        <taxon>lamiids</taxon>
        <taxon>Lamiales</taxon>
        <taxon>Lamiaceae</taxon>
        <taxon>Nepetoideae</taxon>
        <taxon>Mentheae</taxon>
        <taxon>Salviinae</taxon>
        <taxon>Salvia</taxon>
        <taxon>Salvia subgen. Calosphace</taxon>
    </lineage>
</organism>